<keyword evidence="3 5" id="KW-1133">Transmembrane helix</keyword>
<dbReference type="PANTHER" id="PTHR11040">
    <property type="entry name" value="ZINC/IRON TRANSPORTER"/>
    <property type="match status" value="1"/>
</dbReference>
<dbReference type="InterPro" id="IPR003689">
    <property type="entry name" value="ZIP"/>
</dbReference>
<comment type="caution">
    <text evidence="6">The sequence shown here is derived from an EMBL/GenBank/DDBJ whole genome shotgun (WGS) entry which is preliminary data.</text>
</comment>
<accession>A0A699HKL8</accession>
<keyword evidence="2 5" id="KW-0812">Transmembrane</keyword>
<dbReference type="PANTHER" id="PTHR11040:SF199">
    <property type="entry name" value="ZINC_IRON PERMEASE-RELATED"/>
    <property type="match status" value="1"/>
</dbReference>
<comment type="subcellular location">
    <subcellularLocation>
        <location evidence="1">Membrane</location>
        <topology evidence="1">Multi-pass membrane protein</topology>
    </subcellularLocation>
</comment>
<dbReference type="EMBL" id="BKCJ010172478">
    <property type="protein sequence ID" value="GEY36473.1"/>
    <property type="molecule type" value="Genomic_DNA"/>
</dbReference>
<gene>
    <name evidence="6" type="ORF">Tci_408447</name>
</gene>
<evidence type="ECO:0000256" key="3">
    <source>
        <dbReference type="ARBA" id="ARBA00022989"/>
    </source>
</evidence>
<dbReference type="GO" id="GO:0005385">
    <property type="term" value="F:zinc ion transmembrane transporter activity"/>
    <property type="evidence" value="ECO:0007669"/>
    <property type="project" value="TreeGrafter"/>
</dbReference>
<dbReference type="Pfam" id="PF02535">
    <property type="entry name" value="Zip"/>
    <property type="match status" value="1"/>
</dbReference>
<dbReference type="AlphaFoldDB" id="A0A699HKL8"/>
<proteinExistence type="predicted"/>
<evidence type="ECO:0000256" key="1">
    <source>
        <dbReference type="ARBA" id="ARBA00004141"/>
    </source>
</evidence>
<name>A0A699HKL8_TANCI</name>
<evidence type="ECO:0000256" key="4">
    <source>
        <dbReference type="ARBA" id="ARBA00023136"/>
    </source>
</evidence>
<feature type="transmembrane region" description="Helical" evidence="5">
    <location>
        <begin position="98"/>
        <end position="119"/>
    </location>
</feature>
<feature type="transmembrane region" description="Helical" evidence="5">
    <location>
        <begin position="25"/>
        <end position="45"/>
    </location>
</feature>
<reference evidence="6" key="1">
    <citation type="journal article" date="2019" name="Sci. Rep.">
        <title>Draft genome of Tanacetum cinerariifolium, the natural source of mosquito coil.</title>
        <authorList>
            <person name="Yamashiro T."/>
            <person name="Shiraishi A."/>
            <person name="Satake H."/>
            <person name="Nakayama K."/>
        </authorList>
    </citation>
    <scope>NUCLEOTIDE SEQUENCE</scope>
</reference>
<evidence type="ECO:0000256" key="5">
    <source>
        <dbReference type="SAM" id="Phobius"/>
    </source>
</evidence>
<organism evidence="6">
    <name type="scientific">Tanacetum cinerariifolium</name>
    <name type="common">Dalmatian daisy</name>
    <name type="synonym">Chrysanthemum cinerariifolium</name>
    <dbReference type="NCBI Taxonomy" id="118510"/>
    <lineage>
        <taxon>Eukaryota</taxon>
        <taxon>Viridiplantae</taxon>
        <taxon>Streptophyta</taxon>
        <taxon>Embryophyta</taxon>
        <taxon>Tracheophyta</taxon>
        <taxon>Spermatophyta</taxon>
        <taxon>Magnoliopsida</taxon>
        <taxon>eudicotyledons</taxon>
        <taxon>Gunneridae</taxon>
        <taxon>Pentapetalae</taxon>
        <taxon>asterids</taxon>
        <taxon>campanulids</taxon>
        <taxon>Asterales</taxon>
        <taxon>Asteraceae</taxon>
        <taxon>Asteroideae</taxon>
        <taxon>Anthemideae</taxon>
        <taxon>Anthemidinae</taxon>
        <taxon>Tanacetum</taxon>
    </lineage>
</organism>
<sequence length="202" mass="21617">MSTSCCESPALEACQDENTAFALKFVAIASILLAGFIGVAVPLVGKNWRLLKADSSFFIATKAFAAGVILATGFVHMLPDATSALTNPCLPNNPWSSFPFAGFITMMAALTTLLVDFITTQYYEGEQEKQAQIDRIDSDDLDSVVVPLVVKDGADEDGCDAIHIHESGQMHEISEPHSHTHAGGDDSDGVVRNIVVSQVIIF</sequence>
<feature type="transmembrane region" description="Helical" evidence="5">
    <location>
        <begin position="57"/>
        <end position="78"/>
    </location>
</feature>
<keyword evidence="4 5" id="KW-0472">Membrane</keyword>
<evidence type="ECO:0000256" key="2">
    <source>
        <dbReference type="ARBA" id="ARBA00022692"/>
    </source>
</evidence>
<dbReference type="GO" id="GO:0005886">
    <property type="term" value="C:plasma membrane"/>
    <property type="evidence" value="ECO:0007669"/>
    <property type="project" value="TreeGrafter"/>
</dbReference>
<protein>
    <submittedName>
        <fullName evidence="6">Zinc/iron permease</fullName>
    </submittedName>
</protein>
<evidence type="ECO:0000313" key="6">
    <source>
        <dbReference type="EMBL" id="GEY36473.1"/>
    </source>
</evidence>